<protein>
    <submittedName>
        <fullName evidence="2">Putative pyridoxamine 5'-phosphate oxidase family protein</fullName>
    </submittedName>
</protein>
<dbReference type="SUPFAM" id="SSF50475">
    <property type="entry name" value="FMN-binding split barrel"/>
    <property type="match status" value="1"/>
</dbReference>
<dbReference type="RefSeq" id="WP_184313253.1">
    <property type="nucleotide sequence ID" value="NZ_JACHEN010000043.1"/>
</dbReference>
<name>A0A841KYQ9_9FIRM</name>
<dbReference type="InterPro" id="IPR012349">
    <property type="entry name" value="Split_barrel_FMN-bd"/>
</dbReference>
<feature type="domain" description="Pyridoxamine 5'-phosphate oxidase N-terminal" evidence="1">
    <location>
        <begin position="2"/>
        <end position="91"/>
    </location>
</feature>
<dbReference type="PANTHER" id="PTHR34818">
    <property type="entry name" value="PROTEIN BLI-3"/>
    <property type="match status" value="1"/>
</dbReference>
<accession>A0A841KYQ9</accession>
<gene>
    <name evidence="2" type="ORF">HNQ80_004795</name>
</gene>
<dbReference type="InterPro" id="IPR011576">
    <property type="entry name" value="Pyridox_Oxase_N"/>
</dbReference>
<dbReference type="InterPro" id="IPR052917">
    <property type="entry name" value="Stress-Dev_Protein"/>
</dbReference>
<dbReference type="Gene3D" id="2.30.110.10">
    <property type="entry name" value="Electron Transport, Fmn-binding Protein, Chain A"/>
    <property type="match status" value="1"/>
</dbReference>
<sequence length="132" mass="15053">MEKIINFLKENPTFYFATVEGDKPKVRPFGFFMEHNGKLYFGMGNHKQSYKQVVANPNVEISTTSSSGQWIRISGVAVFDESEEVMAKAFEAMPSLKRIYNEESGLMMANFYLKDGVAEIADFNGNFEKIHF</sequence>
<dbReference type="PANTHER" id="PTHR34818:SF1">
    <property type="entry name" value="PROTEIN BLI-3"/>
    <property type="match status" value="1"/>
</dbReference>
<evidence type="ECO:0000313" key="2">
    <source>
        <dbReference type="EMBL" id="MBB6218621.1"/>
    </source>
</evidence>
<evidence type="ECO:0000259" key="1">
    <source>
        <dbReference type="Pfam" id="PF01243"/>
    </source>
</evidence>
<dbReference type="Pfam" id="PF01243">
    <property type="entry name" value="PNPOx_N"/>
    <property type="match status" value="1"/>
</dbReference>
<evidence type="ECO:0000313" key="3">
    <source>
        <dbReference type="Proteomes" id="UP000579281"/>
    </source>
</evidence>
<dbReference type="Proteomes" id="UP000579281">
    <property type="component" value="Unassembled WGS sequence"/>
</dbReference>
<dbReference type="AlphaFoldDB" id="A0A841KYQ9"/>
<organism evidence="2 3">
    <name type="scientific">Anaerosolibacter carboniphilus</name>
    <dbReference type="NCBI Taxonomy" id="1417629"/>
    <lineage>
        <taxon>Bacteria</taxon>
        <taxon>Bacillati</taxon>
        <taxon>Bacillota</taxon>
        <taxon>Clostridia</taxon>
        <taxon>Peptostreptococcales</taxon>
        <taxon>Thermotaleaceae</taxon>
        <taxon>Anaerosolibacter</taxon>
    </lineage>
</organism>
<reference evidence="2 3" key="1">
    <citation type="submission" date="2020-08" db="EMBL/GenBank/DDBJ databases">
        <title>Genomic Encyclopedia of Type Strains, Phase IV (KMG-IV): sequencing the most valuable type-strain genomes for metagenomic binning, comparative biology and taxonomic classification.</title>
        <authorList>
            <person name="Goeker M."/>
        </authorList>
    </citation>
    <scope>NUCLEOTIDE SEQUENCE [LARGE SCALE GENOMIC DNA]</scope>
    <source>
        <strain evidence="2 3">DSM 103526</strain>
    </source>
</reference>
<comment type="caution">
    <text evidence="2">The sequence shown here is derived from an EMBL/GenBank/DDBJ whole genome shotgun (WGS) entry which is preliminary data.</text>
</comment>
<dbReference type="EMBL" id="JACHEN010000043">
    <property type="protein sequence ID" value="MBB6218621.1"/>
    <property type="molecule type" value="Genomic_DNA"/>
</dbReference>
<keyword evidence="3" id="KW-1185">Reference proteome</keyword>
<proteinExistence type="predicted"/>